<reference evidence="7 8" key="1">
    <citation type="submission" date="2019-01" db="EMBL/GenBank/DDBJ databases">
        <title>Sequencing of cultivated peanut Arachis hypogaea provides insights into genome evolution and oil improvement.</title>
        <authorList>
            <person name="Chen X."/>
        </authorList>
    </citation>
    <scope>NUCLEOTIDE SEQUENCE [LARGE SCALE GENOMIC DNA]</scope>
    <source>
        <strain evidence="8">cv. Fuhuasheng</strain>
        <tissue evidence="7">Leaves</tissue>
    </source>
</reference>
<comment type="caution">
    <text evidence="7">The sequence shown here is derived from an EMBL/GenBank/DDBJ whole genome shotgun (WGS) entry which is preliminary data.</text>
</comment>
<dbReference type="EMBL" id="SDMP01000008">
    <property type="protein sequence ID" value="RYR43751.1"/>
    <property type="molecule type" value="Genomic_DNA"/>
</dbReference>
<dbReference type="InterPro" id="IPR006564">
    <property type="entry name" value="Znf_PMZ"/>
</dbReference>
<evidence type="ECO:0000313" key="8">
    <source>
        <dbReference type="Proteomes" id="UP000289738"/>
    </source>
</evidence>
<evidence type="ECO:0000259" key="6">
    <source>
        <dbReference type="PROSITE" id="PS50966"/>
    </source>
</evidence>
<name>A0A445BYZ3_ARAHY</name>
<sequence length="331" mass="38508">MDEASMQEMFSMYMENCHRMSCIELYIEFEQSKADRNIELEDYNSESEDEFESNYEIVGPGEDEEAAGGAMNADMVEVANALANPHLFQEPSFMRSLDLEAMQAPEFLQYMNPAPPVVADGEFTVGIEFSSREAVIKAMKDYSIRRGVDYRVYESEPTTFYAKCTEYGNGCDWLIRVNCFDRENEVFEVREMPSGVEYAVDLRQHRCDCGEFQVDRIPCRHVFACCANQRLDWKVYINDVYKMDQIRRVYRTRFRPLKNLATWPAYHGPRFVGNPFLRRVAKGRPKMTRFLNEMDTRMLRRPRRFKQCGAEGHSRSRCRQSGGPSAGPTKE</sequence>
<evidence type="ECO:0000256" key="3">
    <source>
        <dbReference type="ARBA" id="ARBA00022833"/>
    </source>
</evidence>
<keyword evidence="3" id="KW-0862">Zinc</keyword>
<evidence type="ECO:0000313" key="7">
    <source>
        <dbReference type="EMBL" id="RYR43751.1"/>
    </source>
</evidence>
<dbReference type="InterPro" id="IPR007527">
    <property type="entry name" value="Znf_SWIM"/>
</dbReference>
<dbReference type="Pfam" id="PF03108">
    <property type="entry name" value="DBD_Tnp_Mut"/>
    <property type="match status" value="1"/>
</dbReference>
<dbReference type="InterPro" id="IPR004332">
    <property type="entry name" value="Transposase_MuDR"/>
</dbReference>
<organism evidence="7 8">
    <name type="scientific">Arachis hypogaea</name>
    <name type="common">Peanut</name>
    <dbReference type="NCBI Taxonomy" id="3818"/>
    <lineage>
        <taxon>Eukaryota</taxon>
        <taxon>Viridiplantae</taxon>
        <taxon>Streptophyta</taxon>
        <taxon>Embryophyta</taxon>
        <taxon>Tracheophyta</taxon>
        <taxon>Spermatophyta</taxon>
        <taxon>Magnoliopsida</taxon>
        <taxon>eudicotyledons</taxon>
        <taxon>Gunneridae</taxon>
        <taxon>Pentapetalae</taxon>
        <taxon>rosids</taxon>
        <taxon>fabids</taxon>
        <taxon>Fabales</taxon>
        <taxon>Fabaceae</taxon>
        <taxon>Papilionoideae</taxon>
        <taxon>50 kb inversion clade</taxon>
        <taxon>dalbergioids sensu lato</taxon>
        <taxon>Dalbergieae</taxon>
        <taxon>Pterocarpus clade</taxon>
        <taxon>Arachis</taxon>
    </lineage>
</organism>
<dbReference type="SMART" id="SM00575">
    <property type="entry name" value="ZnF_PMZ"/>
    <property type="match status" value="1"/>
</dbReference>
<protein>
    <recommendedName>
        <fullName evidence="6">SWIM-type domain-containing protein</fullName>
    </recommendedName>
</protein>
<keyword evidence="8" id="KW-1185">Reference proteome</keyword>
<dbReference type="AlphaFoldDB" id="A0A445BYZ3"/>
<dbReference type="PROSITE" id="PS50966">
    <property type="entry name" value="ZF_SWIM"/>
    <property type="match status" value="1"/>
</dbReference>
<feature type="domain" description="SWIM-type" evidence="6">
    <location>
        <begin position="198"/>
        <end position="230"/>
    </location>
</feature>
<feature type="region of interest" description="Disordered" evidence="5">
    <location>
        <begin position="309"/>
        <end position="331"/>
    </location>
</feature>
<gene>
    <name evidence="7" type="ORF">Ahy_A08g040148</name>
</gene>
<dbReference type="Proteomes" id="UP000289738">
    <property type="component" value="Chromosome A08"/>
</dbReference>
<keyword evidence="2 4" id="KW-0863">Zinc-finger</keyword>
<evidence type="ECO:0000256" key="5">
    <source>
        <dbReference type="SAM" id="MobiDB-lite"/>
    </source>
</evidence>
<accession>A0A445BYZ3</accession>
<evidence type="ECO:0000256" key="2">
    <source>
        <dbReference type="ARBA" id="ARBA00022771"/>
    </source>
</evidence>
<evidence type="ECO:0000256" key="1">
    <source>
        <dbReference type="ARBA" id="ARBA00022723"/>
    </source>
</evidence>
<keyword evidence="1" id="KW-0479">Metal-binding</keyword>
<evidence type="ECO:0000256" key="4">
    <source>
        <dbReference type="PROSITE-ProRule" id="PRU00325"/>
    </source>
</evidence>
<dbReference type="Pfam" id="PF04434">
    <property type="entry name" value="SWIM"/>
    <property type="match status" value="1"/>
</dbReference>
<dbReference type="GO" id="GO:0008270">
    <property type="term" value="F:zinc ion binding"/>
    <property type="evidence" value="ECO:0007669"/>
    <property type="project" value="UniProtKB-KW"/>
</dbReference>
<proteinExistence type="predicted"/>